<dbReference type="InterPro" id="IPR013646">
    <property type="entry name" value="YGR210-like_G4"/>
</dbReference>
<dbReference type="InterPro" id="IPR027417">
    <property type="entry name" value="P-loop_NTPase"/>
</dbReference>
<evidence type="ECO:0000259" key="4">
    <source>
        <dbReference type="PROSITE" id="PS51710"/>
    </source>
</evidence>
<dbReference type="Proteomes" id="UP000019335">
    <property type="component" value="Chromosome 14"/>
</dbReference>
<dbReference type="EMBL" id="AZIL01001305">
    <property type="protein sequence ID" value="EWM24293.1"/>
    <property type="molecule type" value="Genomic_DNA"/>
</dbReference>
<name>W7TLB4_9STRA</name>
<dbReference type="PROSITE" id="PS51710">
    <property type="entry name" value="G_OBG"/>
    <property type="match status" value="1"/>
</dbReference>
<dbReference type="InterPro" id="IPR006073">
    <property type="entry name" value="GTP-bd"/>
</dbReference>
<feature type="domain" description="OBG-type G" evidence="4">
    <location>
        <begin position="269"/>
        <end position="541"/>
    </location>
</feature>
<dbReference type="SUPFAM" id="SSF52540">
    <property type="entry name" value="P-loop containing nucleoside triphosphate hydrolases"/>
    <property type="match status" value="1"/>
</dbReference>
<feature type="compositionally biased region" description="Basic and acidic residues" evidence="3">
    <location>
        <begin position="704"/>
        <end position="730"/>
    </location>
</feature>
<evidence type="ECO:0000313" key="6">
    <source>
        <dbReference type="Proteomes" id="UP000019335"/>
    </source>
</evidence>
<keyword evidence="2" id="KW-0342">GTP-binding</keyword>
<dbReference type="Gene3D" id="3.10.20.30">
    <property type="match status" value="1"/>
</dbReference>
<proteinExistence type="predicted"/>
<dbReference type="Pfam" id="PF08438">
    <property type="entry name" value="YGR210-like_G4"/>
    <property type="match status" value="1"/>
</dbReference>
<dbReference type="GO" id="GO:0016887">
    <property type="term" value="F:ATP hydrolysis activity"/>
    <property type="evidence" value="ECO:0007669"/>
    <property type="project" value="TreeGrafter"/>
</dbReference>
<reference evidence="5 6" key="1">
    <citation type="journal article" date="2014" name="Mol. Plant">
        <title>Chromosome Scale Genome Assembly and Transcriptome Profiling of Nannochloropsis gaditana in Nitrogen Depletion.</title>
        <authorList>
            <person name="Corteggiani Carpinelli E."/>
            <person name="Telatin A."/>
            <person name="Vitulo N."/>
            <person name="Forcato C."/>
            <person name="D'Angelo M."/>
            <person name="Schiavon R."/>
            <person name="Vezzi A."/>
            <person name="Giacometti G.M."/>
            <person name="Morosinotto T."/>
            <person name="Valle G."/>
        </authorList>
    </citation>
    <scope>NUCLEOTIDE SEQUENCE [LARGE SCALE GENOMIC DNA]</scope>
    <source>
        <strain evidence="5 6">B-31</strain>
    </source>
</reference>
<dbReference type="Gene3D" id="3.40.50.300">
    <property type="entry name" value="P-loop containing nucleotide triphosphate hydrolases"/>
    <property type="match status" value="1"/>
</dbReference>
<dbReference type="AlphaFoldDB" id="W7TLB4"/>
<evidence type="ECO:0000256" key="1">
    <source>
        <dbReference type="ARBA" id="ARBA00022741"/>
    </source>
</evidence>
<dbReference type="OrthoDB" id="545683at2759"/>
<dbReference type="PANTHER" id="PTHR23305">
    <property type="entry name" value="OBG GTPASE FAMILY"/>
    <property type="match status" value="1"/>
</dbReference>
<dbReference type="FunFam" id="1.10.8.470:FF:000001">
    <property type="entry name" value="GTP-binding protein homolog"/>
    <property type="match status" value="1"/>
</dbReference>
<dbReference type="PANTHER" id="PTHR23305:SF1">
    <property type="entry name" value="OBG-TYPE G DOMAIN-CONTAINING PROTEIN"/>
    <property type="match status" value="1"/>
</dbReference>
<dbReference type="Pfam" id="PF01926">
    <property type="entry name" value="MMR_HSR1"/>
    <property type="match status" value="1"/>
</dbReference>
<feature type="region of interest" description="Disordered" evidence="3">
    <location>
        <begin position="704"/>
        <end position="736"/>
    </location>
</feature>
<evidence type="ECO:0000256" key="3">
    <source>
        <dbReference type="SAM" id="MobiDB-lite"/>
    </source>
</evidence>
<dbReference type="InterPro" id="IPR012675">
    <property type="entry name" value="Beta-grasp_dom_sf"/>
</dbReference>
<keyword evidence="6" id="KW-1185">Reference proteome</keyword>
<keyword evidence="1" id="KW-0547">Nucleotide-binding</keyword>
<evidence type="ECO:0000256" key="2">
    <source>
        <dbReference type="ARBA" id="ARBA00023134"/>
    </source>
</evidence>
<protein>
    <submittedName>
        <fullName evidence="5">Gtpase</fullName>
    </submittedName>
</protein>
<dbReference type="GO" id="GO:0005525">
    <property type="term" value="F:GTP binding"/>
    <property type="evidence" value="ECO:0007669"/>
    <property type="project" value="UniProtKB-KW"/>
</dbReference>
<dbReference type="InterPro" id="IPR031167">
    <property type="entry name" value="G_OBG"/>
</dbReference>
<gene>
    <name evidence="5" type="ORF">Naga_100047g12</name>
</gene>
<sequence>MVEEAKGSESNSVPFVPSVTTAPPGLRSAAREFVPGNMGVYPRMDAGISQGQRQHQYLQGFQQQYPWGGRRRGGDYDMQSQEEAGAMDRHAHTHYASYEYGPGMQPQHNGGAGRTRHPPPEEPGFNACELQELEAAMIEDELRAQGFSDEDIKNMEAMAAQEAWEQQQHAGRGRGRGRGRGVGRCAHGECVIRIIKNRQDSQNTCKLGPYEAWLAGVEAILFYTPCKERFIVRTSKMRRACHKRKKIRSPDIDSQGQEWVKPAIHFMEVIIGCVGKPSVGKSTFFNAVSGGSAKTGNFPFTTIEPNTGVTYYRVPCACAPHDKGKDCQPRYGRCANGMRFIPVKLLDVAGLVPGASEGAGLGNKFLDDLRHADVLMHILDVSGTTNEKGEATVGYDPVNDAKWLHGEIHAWVFNNLWRRWTSVVRRHTATKSSAASTLLGQLSGYGANPVMINKVLDKLGVRDPVDLGEWEEEEVKALVEAFLSVRFPTILLLNKADQAGDTDKNISRIVERYDASKCFVASAGAECFLKICRQKKVIRYQAGAGNFETIEDIQDDLDFRKARGEHVPAMEEETAGLEMADSKTKKRLEKIRDMVLFRYGGTGVWAAVQAAVDLQHPVVCYPVKSLSNFSTDADGGRVFGNAILVRPGSTVRSVAGHVASGMVEYLQYAELLEEGGIRRRVGEDHVLTGQKNIIKFFYRPVEERPSHAGHSQSKEKDQSKSKSKSDKTGDSGDCEG</sequence>
<dbReference type="Gene3D" id="1.10.8.470">
    <property type="match status" value="1"/>
</dbReference>
<accession>W7TLB4</accession>
<organism evidence="5 6">
    <name type="scientific">Nannochloropsis gaditana</name>
    <dbReference type="NCBI Taxonomy" id="72520"/>
    <lineage>
        <taxon>Eukaryota</taxon>
        <taxon>Sar</taxon>
        <taxon>Stramenopiles</taxon>
        <taxon>Ochrophyta</taxon>
        <taxon>Eustigmatophyceae</taxon>
        <taxon>Eustigmatales</taxon>
        <taxon>Monodopsidaceae</taxon>
        <taxon>Nannochloropsis</taxon>
    </lineage>
</organism>
<evidence type="ECO:0000313" key="5">
    <source>
        <dbReference type="EMBL" id="EWM24293.1"/>
    </source>
</evidence>
<dbReference type="CDD" id="cd01899">
    <property type="entry name" value="Ygr210"/>
    <property type="match status" value="1"/>
</dbReference>
<dbReference type="GO" id="GO:0005737">
    <property type="term" value="C:cytoplasm"/>
    <property type="evidence" value="ECO:0007669"/>
    <property type="project" value="TreeGrafter"/>
</dbReference>
<comment type="caution">
    <text evidence="5">The sequence shown here is derived from an EMBL/GenBank/DDBJ whole genome shotgun (WGS) entry which is preliminary data.</text>
</comment>
<dbReference type="PRINTS" id="PR00326">
    <property type="entry name" value="GTP1OBG"/>
</dbReference>